<feature type="transmembrane region" description="Helical" evidence="1">
    <location>
        <begin position="187"/>
        <end position="206"/>
    </location>
</feature>
<organism evidence="2 3">
    <name type="scientific">Beutenbergia cavernae (strain ATCC BAA-8 / DSM 12333 / CCUG 43141 / JCM 11478 / NBRC 16432 / NCIMB 13614 / HKI 0122)</name>
    <dbReference type="NCBI Taxonomy" id="471853"/>
    <lineage>
        <taxon>Bacteria</taxon>
        <taxon>Bacillati</taxon>
        <taxon>Actinomycetota</taxon>
        <taxon>Actinomycetes</taxon>
        <taxon>Micrococcales</taxon>
        <taxon>Beutenbergiaceae</taxon>
        <taxon>Beutenbergia</taxon>
    </lineage>
</organism>
<dbReference type="EMBL" id="CP001618">
    <property type="protein sequence ID" value="ACQ78623.1"/>
    <property type="molecule type" value="Genomic_DNA"/>
</dbReference>
<evidence type="ECO:0000313" key="3">
    <source>
        <dbReference type="Proteomes" id="UP000007962"/>
    </source>
</evidence>
<keyword evidence="1" id="KW-0472">Membrane</keyword>
<evidence type="ECO:0000256" key="1">
    <source>
        <dbReference type="SAM" id="Phobius"/>
    </source>
</evidence>
<dbReference type="OrthoDB" id="5187995at2"/>
<dbReference type="AlphaFoldDB" id="C5BWG5"/>
<sequence length="230" mass="23809">MTASGAVEEYLAQVSAQLPRGRRARDVCDELRDGLTEAIEICPSLVPQDAAALLVREFGTPQEVGSALAAEIRLRLARRNSAYVLGVLLASWAGWLVFDSTVGVPETSVPTGWAGAVFLAGIDVLRAAAIVAQVGAALGIVATSFPMRRLAPTTVPTWLTRLTLTALSIFGLAVLVALASMAPGHHLLGALVAVPVCAMTVTAVALSRRAARHLAVGANGFVADGHARTA</sequence>
<feature type="transmembrane region" description="Helical" evidence="1">
    <location>
        <begin position="162"/>
        <end position="181"/>
    </location>
</feature>
<keyword evidence="1" id="KW-1133">Transmembrane helix</keyword>
<feature type="transmembrane region" description="Helical" evidence="1">
    <location>
        <begin position="118"/>
        <end position="141"/>
    </location>
</feature>
<gene>
    <name evidence="2" type="ordered locus">Bcav_0359</name>
</gene>
<dbReference type="HOGENOM" id="CLU_1202896_0_0_11"/>
<dbReference type="KEGG" id="bcv:Bcav_0359"/>
<reference evidence="2 3" key="1">
    <citation type="journal article" date="2009" name="Stand. Genomic Sci.">
        <title>Complete genome sequence of Beutenbergia cavernae type strain (HKI 0122).</title>
        <authorList>
            <person name="Land M."/>
            <person name="Pukall R."/>
            <person name="Abt B."/>
            <person name="Goker M."/>
            <person name="Rohde M."/>
            <person name="Glavina Del Rio T."/>
            <person name="Tice H."/>
            <person name="Copeland A."/>
            <person name="Cheng J.F."/>
            <person name="Lucas S."/>
            <person name="Chen F."/>
            <person name="Nolan M."/>
            <person name="Bruce D."/>
            <person name="Goodwin L."/>
            <person name="Pitluck S."/>
            <person name="Ivanova N."/>
            <person name="Mavromatis K."/>
            <person name="Ovchinnikova G."/>
            <person name="Pati A."/>
            <person name="Chen A."/>
            <person name="Palaniappan K."/>
            <person name="Hauser L."/>
            <person name="Chang Y.J."/>
            <person name="Jefferies C.C."/>
            <person name="Saunders E."/>
            <person name="Brettin T."/>
            <person name="Detter J.C."/>
            <person name="Han C."/>
            <person name="Chain P."/>
            <person name="Bristow J."/>
            <person name="Eisen J.A."/>
            <person name="Markowitz V."/>
            <person name="Hugenholtz P."/>
            <person name="Kyrpides N.C."/>
            <person name="Klenk H.P."/>
            <person name="Lapidus A."/>
        </authorList>
    </citation>
    <scope>NUCLEOTIDE SEQUENCE [LARGE SCALE GENOMIC DNA]</scope>
    <source>
        <strain evidence="3">ATCC BAA-8 / DSM 12333 / NBRC 16432</strain>
    </source>
</reference>
<keyword evidence="1" id="KW-0812">Transmembrane</keyword>
<accession>C5BWG5</accession>
<name>C5BWG5_BEUC1</name>
<feature type="transmembrane region" description="Helical" evidence="1">
    <location>
        <begin position="82"/>
        <end position="98"/>
    </location>
</feature>
<keyword evidence="3" id="KW-1185">Reference proteome</keyword>
<proteinExistence type="predicted"/>
<evidence type="ECO:0000313" key="2">
    <source>
        <dbReference type="EMBL" id="ACQ78623.1"/>
    </source>
</evidence>
<dbReference type="RefSeq" id="WP_012725403.1">
    <property type="nucleotide sequence ID" value="NC_012669.1"/>
</dbReference>
<dbReference type="Proteomes" id="UP000007962">
    <property type="component" value="Chromosome"/>
</dbReference>
<protein>
    <submittedName>
        <fullName evidence="2">Uncharacterized protein</fullName>
    </submittedName>
</protein>
<dbReference type="STRING" id="471853.Bcav_0359"/>